<dbReference type="PIRSF" id="PIRSF000137">
    <property type="entry name" value="Alcohol_oxidase"/>
    <property type="match status" value="1"/>
</dbReference>
<evidence type="ECO:0000259" key="9">
    <source>
        <dbReference type="PROSITE" id="PS00624"/>
    </source>
</evidence>
<proteinExistence type="inferred from homology"/>
<feature type="domain" description="Glucose-methanol-choline oxidoreductase N-terminal" evidence="9">
    <location>
        <begin position="263"/>
        <end position="277"/>
    </location>
</feature>
<dbReference type="Pfam" id="PF05199">
    <property type="entry name" value="GMC_oxred_C"/>
    <property type="match status" value="1"/>
</dbReference>
<keyword evidence="11" id="KW-1185">Reference proteome</keyword>
<feature type="binding site" evidence="5">
    <location>
        <position position="97"/>
    </location>
    <ligand>
        <name>FAD</name>
        <dbReference type="ChEBI" id="CHEBI:57692"/>
    </ligand>
</feature>
<dbReference type="Gene3D" id="3.50.50.60">
    <property type="entry name" value="FAD/NAD(P)-binding domain"/>
    <property type="match status" value="1"/>
</dbReference>
<protein>
    <submittedName>
        <fullName evidence="10">GMC family oxidoreductase N-terminal domain-containing protein</fullName>
    </submittedName>
</protein>
<dbReference type="GO" id="GO:0016614">
    <property type="term" value="F:oxidoreductase activity, acting on CH-OH group of donors"/>
    <property type="evidence" value="ECO:0007669"/>
    <property type="project" value="InterPro"/>
</dbReference>
<dbReference type="PROSITE" id="PS00623">
    <property type="entry name" value="GMC_OXRED_1"/>
    <property type="match status" value="1"/>
</dbReference>
<dbReference type="Gene3D" id="3.30.560.10">
    <property type="entry name" value="Glucose Oxidase, domain 3"/>
    <property type="match status" value="1"/>
</dbReference>
<keyword evidence="4 5" id="KW-0274">FAD</keyword>
<evidence type="ECO:0000256" key="2">
    <source>
        <dbReference type="ARBA" id="ARBA00010790"/>
    </source>
</evidence>
<dbReference type="PANTHER" id="PTHR11552:SF147">
    <property type="entry name" value="CHOLINE DEHYDROGENASE, MITOCHONDRIAL"/>
    <property type="match status" value="1"/>
</dbReference>
<dbReference type="EMBL" id="JACOMF010000070">
    <property type="protein sequence ID" value="MBC4018671.1"/>
    <property type="molecule type" value="Genomic_DNA"/>
</dbReference>
<dbReference type="PROSITE" id="PS00624">
    <property type="entry name" value="GMC_OXRED_2"/>
    <property type="match status" value="1"/>
</dbReference>
<dbReference type="GO" id="GO:0050660">
    <property type="term" value="F:flavin adenine dinucleotide binding"/>
    <property type="evidence" value="ECO:0007669"/>
    <property type="project" value="InterPro"/>
</dbReference>
<evidence type="ECO:0000313" key="10">
    <source>
        <dbReference type="EMBL" id="MBC4018671.1"/>
    </source>
</evidence>
<dbReference type="AlphaFoldDB" id="A0A9X0UG57"/>
<dbReference type="InterPro" id="IPR036188">
    <property type="entry name" value="FAD/NAD-bd_sf"/>
</dbReference>
<evidence type="ECO:0000313" key="11">
    <source>
        <dbReference type="Proteomes" id="UP000600101"/>
    </source>
</evidence>
<evidence type="ECO:0000256" key="7">
    <source>
        <dbReference type="SAM" id="MobiDB-lite"/>
    </source>
</evidence>
<accession>A0A9X0UG57</accession>
<dbReference type="InterPro" id="IPR000172">
    <property type="entry name" value="GMC_OxRdtase_N"/>
</dbReference>
<evidence type="ECO:0000256" key="4">
    <source>
        <dbReference type="ARBA" id="ARBA00022827"/>
    </source>
</evidence>
<comment type="similarity">
    <text evidence="2 6">Belongs to the GMC oxidoreductase family.</text>
</comment>
<dbReference type="InterPro" id="IPR007867">
    <property type="entry name" value="GMC_OxRtase_C"/>
</dbReference>
<dbReference type="RefSeq" id="WP_186773417.1">
    <property type="nucleotide sequence ID" value="NZ_JACOMF010000070.1"/>
</dbReference>
<evidence type="ECO:0000259" key="8">
    <source>
        <dbReference type="PROSITE" id="PS00623"/>
    </source>
</evidence>
<comment type="cofactor">
    <cofactor evidence="1 5">
        <name>FAD</name>
        <dbReference type="ChEBI" id="CHEBI:57692"/>
    </cofactor>
</comment>
<evidence type="ECO:0000256" key="3">
    <source>
        <dbReference type="ARBA" id="ARBA00022630"/>
    </source>
</evidence>
<dbReference type="SUPFAM" id="SSF51905">
    <property type="entry name" value="FAD/NAD(P)-binding domain"/>
    <property type="match status" value="1"/>
</dbReference>
<gene>
    <name evidence="10" type="ORF">H7965_25750</name>
</gene>
<evidence type="ECO:0000256" key="5">
    <source>
        <dbReference type="PIRSR" id="PIRSR000137-2"/>
    </source>
</evidence>
<name>A0A9X0UG57_9PROT</name>
<organism evidence="10 11">
    <name type="scientific">Siccirubricoccus deserti</name>
    <dbReference type="NCBI Taxonomy" id="2013562"/>
    <lineage>
        <taxon>Bacteria</taxon>
        <taxon>Pseudomonadati</taxon>
        <taxon>Pseudomonadota</taxon>
        <taxon>Alphaproteobacteria</taxon>
        <taxon>Acetobacterales</taxon>
        <taxon>Roseomonadaceae</taxon>
        <taxon>Siccirubricoccus</taxon>
    </lineage>
</organism>
<reference evidence="10" key="1">
    <citation type="submission" date="2020-08" db="EMBL/GenBank/DDBJ databases">
        <authorList>
            <person name="Hu Y."/>
            <person name="Nguyen S.V."/>
            <person name="Li F."/>
            <person name="Fanning S."/>
        </authorList>
    </citation>
    <scope>NUCLEOTIDE SEQUENCE</scope>
    <source>
        <strain evidence="10">SYSU D8009</strain>
    </source>
</reference>
<feature type="region of interest" description="Disordered" evidence="7">
    <location>
        <begin position="177"/>
        <end position="198"/>
    </location>
</feature>
<dbReference type="Pfam" id="PF00732">
    <property type="entry name" value="GMC_oxred_N"/>
    <property type="match status" value="1"/>
</dbReference>
<comment type="caution">
    <text evidence="10">The sequence shown here is derived from an EMBL/GenBank/DDBJ whole genome shotgun (WGS) entry which is preliminary data.</text>
</comment>
<evidence type="ECO:0000256" key="1">
    <source>
        <dbReference type="ARBA" id="ARBA00001974"/>
    </source>
</evidence>
<feature type="domain" description="Glucose-methanol-choline oxidoreductase N-terminal" evidence="8">
    <location>
        <begin position="91"/>
        <end position="114"/>
    </location>
</feature>
<keyword evidence="3 6" id="KW-0285">Flavoprotein</keyword>
<sequence length="545" mass="59120">MSNGKRLPDSPDSFDFIVAGAGSAGAVVAARLSEDGRHRVLLLEAGPPDRNPWIHIPLGFSRTYVDPRVNWKFESQPQPQFDGRRIYVPRGKTLGGTSSINGMVYMRGNPRDYDDWRQRGCVGWDWESVLPYFRKAQHQERGASELHGTGGPLNVADQPGHSVLAEAMIAAAEAAGLPRNPDFNGPRQEGAGYYQTTTRGRRRWSSARAYLKSAAGRPNLEIRTLCQATRVLIEAGRAIGVEYQSPRGREVARARREVIVSGGAYGSPQLLQLSGLGPAEHLREMGIEVVRDMPAVGANLHDHFCTYLMWRCSRKITLNDLENSWPRKILAALRYGVNRSGPMAVNGIRAGVFARSDSRLERPDLQMNLMEWSTLERSAEKVVPHPFPGFTLGLVHLSPDGRGTVRLASPDPLAPPAITFGFLGSAYDMQAMVTGVALARRIVGQAAMRPYVVEELVPGPATEQETEVAGFIRRTGVSNHHPSSSCAMGTGSNSVVDPRLRVHGIGGLRVADASIMPSVVAGNTNAPSIMIGEKAAAMILEDAAG</sequence>
<dbReference type="SUPFAM" id="SSF54373">
    <property type="entry name" value="FAD-linked reductases, C-terminal domain"/>
    <property type="match status" value="1"/>
</dbReference>
<dbReference type="InterPro" id="IPR012132">
    <property type="entry name" value="GMC_OxRdtase"/>
</dbReference>
<dbReference type="PANTHER" id="PTHR11552">
    <property type="entry name" value="GLUCOSE-METHANOL-CHOLINE GMC OXIDOREDUCTASE"/>
    <property type="match status" value="1"/>
</dbReference>
<evidence type="ECO:0000256" key="6">
    <source>
        <dbReference type="RuleBase" id="RU003968"/>
    </source>
</evidence>
<dbReference type="Proteomes" id="UP000600101">
    <property type="component" value="Unassembled WGS sequence"/>
</dbReference>
<feature type="binding site" evidence="5">
    <location>
        <begin position="101"/>
        <end position="104"/>
    </location>
    <ligand>
        <name>FAD</name>
        <dbReference type="ChEBI" id="CHEBI:57692"/>
    </ligand>
</feature>